<dbReference type="OrthoDB" id="1373715at2"/>
<name>A0A4S8HRY4_9BACT</name>
<sequence>MTIKNLSCDSFTGIMDAWYNQLCDSLHLSINNFQLSQPVSIPANDEGLCSYFNLVPPKTLKYNHWYYDQPTFFGQYAAIVNQLQFPESSFEKDIGKATYAKWNSYVKGLPQPPPENTLPSVWFQWAVINAPSVANIGRTDLSCQVLIKSGQAALAPYQGLNAKAPDYSPTFSDLTNTLKASPSADFSFDSMNGNPDVSKSWVAGIDPDFFGIWTGSWCGFLINKKFAQSAISISATFDHFSVIPVTPGAWYNSGLLHLALASKSVPPWNSNTGWDTYFGTDGALKYAIGSVLAVDGISLSLTSDADFSSEEQLAIKSQVEMGYWPIYCQQIPSVITNDISFESGRMTIKCQSNPGNPVLLGNNVFRIGQYLGGG</sequence>
<dbReference type="Proteomes" id="UP000306918">
    <property type="component" value="Unassembled WGS sequence"/>
</dbReference>
<accession>A0A4S8HRY4</accession>
<dbReference type="AlphaFoldDB" id="A0A4S8HRY4"/>
<organism evidence="1 2">
    <name type="scientific">Niastella caeni</name>
    <dbReference type="NCBI Taxonomy" id="2569763"/>
    <lineage>
        <taxon>Bacteria</taxon>
        <taxon>Pseudomonadati</taxon>
        <taxon>Bacteroidota</taxon>
        <taxon>Chitinophagia</taxon>
        <taxon>Chitinophagales</taxon>
        <taxon>Chitinophagaceae</taxon>
        <taxon>Niastella</taxon>
    </lineage>
</organism>
<reference evidence="1 2" key="1">
    <citation type="submission" date="2019-04" db="EMBL/GenBank/DDBJ databases">
        <title>Niastella caeni sp. nov., isolated from activated sludge.</title>
        <authorList>
            <person name="Sheng M."/>
        </authorList>
    </citation>
    <scope>NUCLEOTIDE SEQUENCE [LARGE SCALE GENOMIC DNA]</scope>
    <source>
        <strain evidence="1 2">HX-2-15</strain>
    </source>
</reference>
<protein>
    <submittedName>
        <fullName evidence="1">Uncharacterized protein</fullName>
    </submittedName>
</protein>
<evidence type="ECO:0000313" key="2">
    <source>
        <dbReference type="Proteomes" id="UP000306918"/>
    </source>
</evidence>
<dbReference type="EMBL" id="STFF01000004">
    <property type="protein sequence ID" value="THU38288.1"/>
    <property type="molecule type" value="Genomic_DNA"/>
</dbReference>
<proteinExistence type="predicted"/>
<comment type="caution">
    <text evidence="1">The sequence shown here is derived from an EMBL/GenBank/DDBJ whole genome shotgun (WGS) entry which is preliminary data.</text>
</comment>
<dbReference type="RefSeq" id="WP_136578243.1">
    <property type="nucleotide sequence ID" value="NZ_STFF01000004.1"/>
</dbReference>
<keyword evidence="2" id="KW-1185">Reference proteome</keyword>
<gene>
    <name evidence="1" type="ORF">FAM09_16565</name>
</gene>
<evidence type="ECO:0000313" key="1">
    <source>
        <dbReference type="EMBL" id="THU38288.1"/>
    </source>
</evidence>